<dbReference type="InterPro" id="IPR001130">
    <property type="entry name" value="TatD-like"/>
</dbReference>
<evidence type="ECO:0000313" key="2">
    <source>
        <dbReference type="EMBL" id="EHP85970.1"/>
    </source>
</evidence>
<keyword evidence="3" id="KW-1185">Reference proteome</keyword>
<evidence type="ECO:0000313" key="3">
    <source>
        <dbReference type="Proteomes" id="UP000003706"/>
    </source>
</evidence>
<reference evidence="2 3" key="1">
    <citation type="submission" date="2011-09" db="EMBL/GenBank/DDBJ databases">
        <title>The draft genome of Methanotorris formicicus Mc-S-70.</title>
        <authorList>
            <consortium name="US DOE Joint Genome Institute (JGI-PGF)"/>
            <person name="Lucas S."/>
            <person name="Han J."/>
            <person name="Lapidus A."/>
            <person name="Cheng J.-F."/>
            <person name="Goodwin L."/>
            <person name="Pitluck S."/>
            <person name="Peters L."/>
            <person name="Land M.L."/>
            <person name="Hauser L."/>
            <person name="Sieprawska-Lupa M."/>
            <person name="Takai K."/>
            <person name="Miyazaki J."/>
            <person name="Whitman W."/>
            <person name="Woyke T.J."/>
        </authorList>
    </citation>
    <scope>NUCLEOTIDE SEQUENCE [LARGE SCALE GENOMIC DNA]</scope>
    <source>
        <strain evidence="2 3">Mc-S-70</strain>
    </source>
</reference>
<sequence>MIDVHIHADTRPYEDFEMMALCMDGAITLAHDPFEMKSSDVWVSHVERLISNDVKRAKENGLRLFVCVGVHPRAIPNDYENAIEKIKDFVKNDVVVGIGEIGLEKATKEEKDVFTKQLLLAKALDLPAVVHTPRRNKEEVTKIIMEEINTLNLNNEKIVIDHCNKNTVKDVLDIGCYAGLTIQPSKLTPMEAVEIVKEFGGERILLDSDSSSAPSDILSVPKTVLKMRLNNIDKEIINLVSHENAKKFFNLRI</sequence>
<gene>
    <name evidence="2" type="ORF">MetfoDRAFT_1185</name>
</gene>
<comment type="similarity">
    <text evidence="1">Belongs to the metallo-dependent hydrolases superfamily.</text>
</comment>
<keyword evidence="1" id="KW-0479">Metal-binding</keyword>
<dbReference type="Gene3D" id="3.20.20.140">
    <property type="entry name" value="Metal-dependent hydrolases"/>
    <property type="match status" value="1"/>
</dbReference>
<keyword evidence="1" id="KW-0378">Hydrolase</keyword>
<dbReference type="Proteomes" id="UP000003706">
    <property type="component" value="Unassembled WGS sequence"/>
</dbReference>
<dbReference type="OrthoDB" id="359310at2157"/>
<dbReference type="EMBL" id="AGJL01000028">
    <property type="protein sequence ID" value="EHP85970.1"/>
    <property type="molecule type" value="Genomic_DNA"/>
</dbReference>
<dbReference type="InterPro" id="IPR032466">
    <property type="entry name" value="Metal_Hydrolase"/>
</dbReference>
<dbReference type="PIRSF" id="PIRSF005295">
    <property type="entry name" value="UCP005295_TatD"/>
    <property type="match status" value="1"/>
</dbReference>
<dbReference type="AlphaFoldDB" id="H1KZG2"/>
<accession>H1KZG2</accession>
<dbReference type="RefSeq" id="WP_007044617.1">
    <property type="nucleotide sequence ID" value="NZ_AGJL01000028.1"/>
</dbReference>
<organism evidence="2 3">
    <name type="scientific">Methanotorris formicicus Mc-S-70</name>
    <dbReference type="NCBI Taxonomy" id="647171"/>
    <lineage>
        <taxon>Archaea</taxon>
        <taxon>Methanobacteriati</taxon>
        <taxon>Methanobacteriota</taxon>
        <taxon>Methanomada group</taxon>
        <taxon>Methanococci</taxon>
        <taxon>Methanococcales</taxon>
        <taxon>Methanocaldococcaceae</taxon>
        <taxon>Methanotorris</taxon>
    </lineage>
</organism>
<dbReference type="GO" id="GO:0046872">
    <property type="term" value="F:metal ion binding"/>
    <property type="evidence" value="ECO:0007669"/>
    <property type="project" value="UniProtKB-KW"/>
</dbReference>
<dbReference type="Pfam" id="PF01026">
    <property type="entry name" value="TatD_DNase"/>
    <property type="match status" value="1"/>
</dbReference>
<dbReference type="PANTHER" id="PTHR42658:SF1">
    <property type="entry name" value="HYDROLASE TATD"/>
    <property type="match status" value="1"/>
</dbReference>
<dbReference type="PATRIC" id="fig|647171.4.peg.1163"/>
<dbReference type="InterPro" id="IPR012022">
    <property type="entry name" value="UCP005295"/>
</dbReference>
<evidence type="ECO:0000256" key="1">
    <source>
        <dbReference type="PIRNR" id="PIRNR005295"/>
    </source>
</evidence>
<comment type="caution">
    <text evidence="2">The sequence shown here is derived from an EMBL/GenBank/DDBJ whole genome shotgun (WGS) entry which is preliminary data.</text>
</comment>
<protein>
    <submittedName>
        <fullName evidence="2">TatD-related deoxyribonuclease</fullName>
    </submittedName>
</protein>
<dbReference type="STRING" id="647171.MetfoDRAFT_1185"/>
<dbReference type="PANTHER" id="PTHR42658">
    <property type="entry name" value="HYDROLASE TATD"/>
    <property type="match status" value="1"/>
</dbReference>
<dbReference type="GO" id="GO:0016788">
    <property type="term" value="F:hydrolase activity, acting on ester bonds"/>
    <property type="evidence" value="ECO:0007669"/>
    <property type="project" value="UniProtKB-UniRule"/>
</dbReference>
<name>H1KZG2_9EURY</name>
<proteinExistence type="inferred from homology"/>
<dbReference type="SUPFAM" id="SSF51556">
    <property type="entry name" value="Metallo-dependent hydrolases"/>
    <property type="match status" value="1"/>
</dbReference>